<organism evidence="1 2">
    <name type="scientific">Mycena rosella</name>
    <name type="common">Pink bonnet</name>
    <name type="synonym">Agaricus rosellus</name>
    <dbReference type="NCBI Taxonomy" id="1033263"/>
    <lineage>
        <taxon>Eukaryota</taxon>
        <taxon>Fungi</taxon>
        <taxon>Dikarya</taxon>
        <taxon>Basidiomycota</taxon>
        <taxon>Agaricomycotina</taxon>
        <taxon>Agaricomycetes</taxon>
        <taxon>Agaricomycetidae</taxon>
        <taxon>Agaricales</taxon>
        <taxon>Marasmiineae</taxon>
        <taxon>Mycenaceae</taxon>
        <taxon>Mycena</taxon>
    </lineage>
</organism>
<dbReference type="Proteomes" id="UP001221757">
    <property type="component" value="Unassembled WGS sequence"/>
</dbReference>
<protein>
    <submittedName>
        <fullName evidence="1">Uncharacterized protein</fullName>
    </submittedName>
</protein>
<accession>A0AAD7D582</accession>
<keyword evidence="2" id="KW-1185">Reference proteome</keyword>
<gene>
    <name evidence="1" type="ORF">B0H17DRAFT_1139171</name>
</gene>
<comment type="caution">
    <text evidence="1">The sequence shown here is derived from an EMBL/GenBank/DDBJ whole genome shotgun (WGS) entry which is preliminary data.</text>
</comment>
<reference evidence="1" key="1">
    <citation type="submission" date="2023-03" db="EMBL/GenBank/DDBJ databases">
        <title>Massive genome expansion in bonnet fungi (Mycena s.s.) driven by repeated elements and novel gene families across ecological guilds.</title>
        <authorList>
            <consortium name="Lawrence Berkeley National Laboratory"/>
            <person name="Harder C.B."/>
            <person name="Miyauchi S."/>
            <person name="Viragh M."/>
            <person name="Kuo A."/>
            <person name="Thoen E."/>
            <person name="Andreopoulos B."/>
            <person name="Lu D."/>
            <person name="Skrede I."/>
            <person name="Drula E."/>
            <person name="Henrissat B."/>
            <person name="Morin E."/>
            <person name="Kohler A."/>
            <person name="Barry K."/>
            <person name="LaButti K."/>
            <person name="Morin E."/>
            <person name="Salamov A."/>
            <person name="Lipzen A."/>
            <person name="Mereny Z."/>
            <person name="Hegedus B."/>
            <person name="Baldrian P."/>
            <person name="Stursova M."/>
            <person name="Weitz H."/>
            <person name="Taylor A."/>
            <person name="Grigoriev I.V."/>
            <person name="Nagy L.G."/>
            <person name="Martin F."/>
            <person name="Kauserud H."/>
        </authorList>
    </citation>
    <scope>NUCLEOTIDE SEQUENCE</scope>
    <source>
        <strain evidence="1">CBHHK067</strain>
    </source>
</reference>
<evidence type="ECO:0000313" key="2">
    <source>
        <dbReference type="Proteomes" id="UP001221757"/>
    </source>
</evidence>
<sequence>MARIQDMEECLSLLLTHLEFNYMDVDVDVIDCFLTVIRSPHVLPNLSSITVRWLDPPEVWYQDLLDMLLMRCKQLCVVRLTCAFGEIPEPPQDVCVQLRQLAADGMSIHIGTKKHSFI</sequence>
<dbReference type="EMBL" id="JARKIE010000131">
    <property type="protein sequence ID" value="KAJ7678765.1"/>
    <property type="molecule type" value="Genomic_DNA"/>
</dbReference>
<name>A0AAD7D582_MYCRO</name>
<proteinExistence type="predicted"/>
<dbReference type="AlphaFoldDB" id="A0AAD7D582"/>
<evidence type="ECO:0000313" key="1">
    <source>
        <dbReference type="EMBL" id="KAJ7678765.1"/>
    </source>
</evidence>